<dbReference type="GeneID" id="63835434"/>
<proteinExistence type="predicted"/>
<dbReference type="EMBL" id="MU032344">
    <property type="protein sequence ID" value="KAF3770432.1"/>
    <property type="molecule type" value="Genomic_DNA"/>
</dbReference>
<comment type="caution">
    <text evidence="2">The sequence shown here is derived from an EMBL/GenBank/DDBJ whole genome shotgun (WGS) entry which is preliminary data.</text>
</comment>
<dbReference type="CDD" id="cd00413">
    <property type="entry name" value="Glyco_hydrolase_16"/>
    <property type="match status" value="1"/>
</dbReference>
<feature type="non-terminal residue" evidence="2">
    <location>
        <position position="1"/>
    </location>
</feature>
<dbReference type="InterPro" id="IPR013320">
    <property type="entry name" value="ConA-like_dom_sf"/>
</dbReference>
<dbReference type="Gene3D" id="2.60.120.200">
    <property type="match status" value="1"/>
</dbReference>
<gene>
    <name evidence="2" type="ORF">M406DRAFT_27711</name>
</gene>
<dbReference type="PROSITE" id="PS51762">
    <property type="entry name" value="GH16_2"/>
    <property type="match status" value="1"/>
</dbReference>
<feature type="domain" description="GH16" evidence="1">
    <location>
        <begin position="1"/>
        <end position="224"/>
    </location>
</feature>
<reference evidence="2" key="1">
    <citation type="journal article" date="2020" name="Phytopathology">
        <title>Genome sequence of the chestnut blight fungus Cryphonectria parasitica EP155: A fundamental resource for an archetypical invasive plant pathogen.</title>
        <authorList>
            <person name="Crouch J.A."/>
            <person name="Dawe A."/>
            <person name="Aerts A."/>
            <person name="Barry K."/>
            <person name="Churchill A.C.L."/>
            <person name="Grimwood J."/>
            <person name="Hillman B."/>
            <person name="Milgroom M.G."/>
            <person name="Pangilinan J."/>
            <person name="Smith M."/>
            <person name="Salamov A."/>
            <person name="Schmutz J."/>
            <person name="Yadav J."/>
            <person name="Grigoriev I.V."/>
            <person name="Nuss D."/>
        </authorList>
    </citation>
    <scope>NUCLEOTIDE SEQUENCE</scope>
    <source>
        <strain evidence="2">EP155</strain>
    </source>
</reference>
<keyword evidence="2" id="KW-0378">Hydrolase</keyword>
<dbReference type="InterPro" id="IPR000757">
    <property type="entry name" value="Beta-glucanase-like"/>
</dbReference>
<feature type="non-terminal residue" evidence="2">
    <location>
        <position position="274"/>
    </location>
</feature>
<dbReference type="Proteomes" id="UP000803844">
    <property type="component" value="Unassembled WGS sequence"/>
</dbReference>
<organism evidence="2 3">
    <name type="scientific">Cryphonectria parasitica (strain ATCC 38755 / EP155)</name>
    <dbReference type="NCBI Taxonomy" id="660469"/>
    <lineage>
        <taxon>Eukaryota</taxon>
        <taxon>Fungi</taxon>
        <taxon>Dikarya</taxon>
        <taxon>Ascomycota</taxon>
        <taxon>Pezizomycotina</taxon>
        <taxon>Sordariomycetes</taxon>
        <taxon>Sordariomycetidae</taxon>
        <taxon>Diaporthales</taxon>
        <taxon>Cryphonectriaceae</taxon>
        <taxon>Cryphonectria-Endothia species complex</taxon>
        <taxon>Cryphonectria</taxon>
    </lineage>
</organism>
<dbReference type="GO" id="GO:0004553">
    <property type="term" value="F:hydrolase activity, hydrolyzing O-glycosyl compounds"/>
    <property type="evidence" value="ECO:0007669"/>
    <property type="project" value="InterPro"/>
</dbReference>
<dbReference type="OrthoDB" id="25131at2759"/>
<dbReference type="Pfam" id="PF00722">
    <property type="entry name" value="Glyco_hydro_16"/>
    <property type="match status" value="1"/>
</dbReference>
<dbReference type="RefSeq" id="XP_040781393.1">
    <property type="nucleotide sequence ID" value="XM_040918305.1"/>
</dbReference>
<evidence type="ECO:0000313" key="2">
    <source>
        <dbReference type="EMBL" id="KAF3770432.1"/>
    </source>
</evidence>
<sequence>NIAKNTDWVRQNWSEDATIARGSYGEMMNVDNAVSSEGDGLQITVVGGSETDGDVQGGEVDSARLDVSYGTFRSSMKLTGIAGTVSAFFWYYNDTQEIDIEFLSKQFETSNASYPVNLVLQSDASAEANYNAAHTNTYQVIYLPFDPRADFHEYRIDWVPGRVLFYADGSVLAEMDDPAAVPTHAGHLAVSQWSNGNPEWSGGPPASDAVLEIGYVKAYFNSSDASRQKDFAARCADPSSTGAVCDIPDVTATNSSAAGWFFSGQKNMTSNQTV</sequence>
<dbReference type="PANTHER" id="PTHR38121:SF5">
    <property type="entry name" value="GH16 DOMAIN-CONTAINING PROTEIN"/>
    <property type="match status" value="1"/>
</dbReference>
<dbReference type="GO" id="GO:0005975">
    <property type="term" value="P:carbohydrate metabolic process"/>
    <property type="evidence" value="ECO:0007669"/>
    <property type="project" value="InterPro"/>
</dbReference>
<keyword evidence="3" id="KW-1185">Reference proteome</keyword>
<protein>
    <submittedName>
        <fullName evidence="2">Family 16 glycoside hydrolase</fullName>
    </submittedName>
</protein>
<evidence type="ECO:0000259" key="1">
    <source>
        <dbReference type="PROSITE" id="PS51762"/>
    </source>
</evidence>
<dbReference type="AlphaFoldDB" id="A0A9P5CU66"/>
<dbReference type="PANTHER" id="PTHR38121">
    <property type="entry name" value="GH16 DOMAIN-CONTAINING PROTEIN"/>
    <property type="match status" value="1"/>
</dbReference>
<accession>A0A9P5CU66</accession>
<evidence type="ECO:0000313" key="3">
    <source>
        <dbReference type="Proteomes" id="UP000803844"/>
    </source>
</evidence>
<name>A0A9P5CU66_CRYP1</name>
<dbReference type="SUPFAM" id="SSF49899">
    <property type="entry name" value="Concanavalin A-like lectins/glucanases"/>
    <property type="match status" value="1"/>
</dbReference>